<evidence type="ECO:0000256" key="6">
    <source>
        <dbReference type="ARBA" id="ARBA00022556"/>
    </source>
</evidence>
<keyword evidence="6" id="KW-0441">Lipid A biosynthesis</keyword>
<keyword evidence="4" id="KW-0444">Lipid biosynthesis</keyword>
<name>A0ABV2QNE4_9MICO</name>
<keyword evidence="3" id="KW-1003">Cell membrane</keyword>
<dbReference type="InterPro" id="IPR000390">
    <property type="entry name" value="Small_drug/metabolite_transptr"/>
</dbReference>
<dbReference type="InterPro" id="IPR037185">
    <property type="entry name" value="EmrE-like"/>
</dbReference>
<evidence type="ECO:0000256" key="10">
    <source>
        <dbReference type="ARBA" id="ARBA00023098"/>
    </source>
</evidence>
<evidence type="ECO:0000256" key="1">
    <source>
        <dbReference type="ARBA" id="ARBA00004651"/>
    </source>
</evidence>
<evidence type="ECO:0000256" key="9">
    <source>
        <dbReference type="ARBA" id="ARBA00022989"/>
    </source>
</evidence>
<keyword evidence="7 12" id="KW-0812">Transmembrane</keyword>
<feature type="domain" description="EamA" evidence="13">
    <location>
        <begin position="6"/>
        <end position="136"/>
    </location>
</feature>
<dbReference type="Pfam" id="PF00892">
    <property type="entry name" value="EamA"/>
    <property type="match status" value="2"/>
</dbReference>
<protein>
    <submittedName>
        <fullName evidence="14">Drug/metabolite transporter (DMT)-like permease</fullName>
    </submittedName>
</protein>
<dbReference type="RefSeq" id="WP_354024196.1">
    <property type="nucleotide sequence ID" value="NZ_JBEPSJ010000001.1"/>
</dbReference>
<evidence type="ECO:0000259" key="13">
    <source>
        <dbReference type="Pfam" id="PF00892"/>
    </source>
</evidence>
<feature type="transmembrane region" description="Helical" evidence="12">
    <location>
        <begin position="33"/>
        <end position="56"/>
    </location>
</feature>
<feature type="transmembrane region" description="Helical" evidence="12">
    <location>
        <begin position="211"/>
        <end position="233"/>
    </location>
</feature>
<evidence type="ECO:0000256" key="7">
    <source>
        <dbReference type="ARBA" id="ARBA00022692"/>
    </source>
</evidence>
<organism evidence="14 15">
    <name type="scientific">Conyzicola nivalis</name>
    <dbReference type="NCBI Taxonomy" id="1477021"/>
    <lineage>
        <taxon>Bacteria</taxon>
        <taxon>Bacillati</taxon>
        <taxon>Actinomycetota</taxon>
        <taxon>Actinomycetes</taxon>
        <taxon>Micrococcales</taxon>
        <taxon>Microbacteriaceae</taxon>
        <taxon>Conyzicola</taxon>
    </lineage>
</organism>
<dbReference type="EMBL" id="JBEPSJ010000001">
    <property type="protein sequence ID" value="MET4582043.1"/>
    <property type="molecule type" value="Genomic_DNA"/>
</dbReference>
<evidence type="ECO:0000256" key="4">
    <source>
        <dbReference type="ARBA" id="ARBA00022516"/>
    </source>
</evidence>
<keyword evidence="5" id="KW-0997">Cell inner membrane</keyword>
<evidence type="ECO:0000256" key="5">
    <source>
        <dbReference type="ARBA" id="ARBA00022519"/>
    </source>
</evidence>
<proteinExistence type="inferred from homology"/>
<keyword evidence="10" id="KW-0443">Lipid metabolism</keyword>
<reference evidence="14 15" key="1">
    <citation type="submission" date="2024-06" db="EMBL/GenBank/DDBJ databases">
        <title>Sorghum-associated microbial communities from plants grown in Nebraska, USA.</title>
        <authorList>
            <person name="Schachtman D."/>
        </authorList>
    </citation>
    <scope>NUCLEOTIDE SEQUENCE [LARGE SCALE GENOMIC DNA]</scope>
    <source>
        <strain evidence="14 15">2857</strain>
    </source>
</reference>
<dbReference type="PANTHER" id="PTHR30561:SF9">
    <property type="entry name" value="4-AMINO-4-DEOXY-L-ARABINOSE-PHOSPHOUNDECAPRENOL FLIPPASE SUBUNIT ARNF-RELATED"/>
    <property type="match status" value="1"/>
</dbReference>
<gene>
    <name evidence="14" type="ORF">ABIE21_001533</name>
</gene>
<evidence type="ECO:0000313" key="14">
    <source>
        <dbReference type="EMBL" id="MET4582043.1"/>
    </source>
</evidence>
<keyword evidence="15" id="KW-1185">Reference proteome</keyword>
<evidence type="ECO:0000256" key="3">
    <source>
        <dbReference type="ARBA" id="ARBA00022475"/>
    </source>
</evidence>
<feature type="domain" description="EamA" evidence="13">
    <location>
        <begin position="149"/>
        <end position="283"/>
    </location>
</feature>
<dbReference type="InterPro" id="IPR000620">
    <property type="entry name" value="EamA_dom"/>
</dbReference>
<dbReference type="Gene3D" id="1.10.3730.20">
    <property type="match status" value="2"/>
</dbReference>
<evidence type="ECO:0000256" key="8">
    <source>
        <dbReference type="ARBA" id="ARBA00022985"/>
    </source>
</evidence>
<comment type="subcellular location">
    <subcellularLocation>
        <location evidence="1">Cell membrane</location>
        <topology evidence="1">Multi-pass membrane protein</topology>
    </subcellularLocation>
</comment>
<feature type="transmembrane region" description="Helical" evidence="12">
    <location>
        <begin position="151"/>
        <end position="167"/>
    </location>
</feature>
<comment type="caution">
    <text evidence="14">The sequence shown here is derived from an EMBL/GenBank/DDBJ whole genome shotgun (WGS) entry which is preliminary data.</text>
</comment>
<evidence type="ECO:0000313" key="15">
    <source>
        <dbReference type="Proteomes" id="UP001549257"/>
    </source>
</evidence>
<keyword evidence="8" id="KW-0448">Lipopolysaccharide biosynthesis</keyword>
<comment type="similarity">
    <text evidence="2">Belongs to the EamA transporter family.</text>
</comment>
<sequence>MTPLVLSLVAAGALAHAAWNVTIKRAGTSGPGFLWLTFVLGAVVFAPFGVVSLVSTGVDLSRWAGFALGSGALQVGYFLLLQRGYRAGDVSVVYPLARGTGPLLSVALAVLLLGERPGWPVLLGAVVIVTGVVVIGLAAGRSTGGDRRAGVLYGLGIGVVIAVYTLWDATAVTTGELPVVGLYWGSLLVQVALLAPWALRDRQLVATALAHRVAIPVVGVLAPLAYILVLLAVQLASVSVVAPAREVSVVLVGLAGWLWFREPHPVQRLVGASIVLLGVGVLTVG</sequence>
<keyword evidence="11 12" id="KW-0472">Membrane</keyword>
<accession>A0ABV2QNE4</accession>
<feature type="transmembrane region" description="Helical" evidence="12">
    <location>
        <begin position="266"/>
        <end position="284"/>
    </location>
</feature>
<feature type="transmembrane region" description="Helical" evidence="12">
    <location>
        <begin position="121"/>
        <end position="139"/>
    </location>
</feature>
<feature type="transmembrane region" description="Helical" evidence="12">
    <location>
        <begin position="63"/>
        <end position="80"/>
    </location>
</feature>
<keyword evidence="9 12" id="KW-1133">Transmembrane helix</keyword>
<dbReference type="Proteomes" id="UP001549257">
    <property type="component" value="Unassembled WGS sequence"/>
</dbReference>
<evidence type="ECO:0000256" key="2">
    <source>
        <dbReference type="ARBA" id="ARBA00007362"/>
    </source>
</evidence>
<evidence type="ECO:0000256" key="11">
    <source>
        <dbReference type="ARBA" id="ARBA00023136"/>
    </source>
</evidence>
<dbReference type="PANTHER" id="PTHR30561">
    <property type="entry name" value="SMR FAMILY PROTON-DEPENDENT DRUG EFFLUX TRANSPORTER SUGE"/>
    <property type="match status" value="1"/>
</dbReference>
<feature type="transmembrane region" description="Helical" evidence="12">
    <location>
        <begin position="179"/>
        <end position="199"/>
    </location>
</feature>
<evidence type="ECO:0000256" key="12">
    <source>
        <dbReference type="SAM" id="Phobius"/>
    </source>
</evidence>
<dbReference type="SUPFAM" id="SSF103481">
    <property type="entry name" value="Multidrug resistance efflux transporter EmrE"/>
    <property type="match status" value="2"/>
</dbReference>
<feature type="transmembrane region" description="Helical" evidence="12">
    <location>
        <begin position="92"/>
        <end position="114"/>
    </location>
</feature>